<dbReference type="InterPro" id="IPR040256">
    <property type="entry name" value="At4g02000-like"/>
</dbReference>
<name>A0AAP0EN96_9MAGN</name>
<evidence type="ECO:0000313" key="4">
    <source>
        <dbReference type="Proteomes" id="UP001419268"/>
    </source>
</evidence>
<evidence type="ECO:0000256" key="1">
    <source>
        <dbReference type="SAM" id="MobiDB-lite"/>
    </source>
</evidence>
<organism evidence="3 4">
    <name type="scientific">Stephania cephalantha</name>
    <dbReference type="NCBI Taxonomy" id="152367"/>
    <lineage>
        <taxon>Eukaryota</taxon>
        <taxon>Viridiplantae</taxon>
        <taxon>Streptophyta</taxon>
        <taxon>Embryophyta</taxon>
        <taxon>Tracheophyta</taxon>
        <taxon>Spermatophyta</taxon>
        <taxon>Magnoliopsida</taxon>
        <taxon>Ranunculales</taxon>
        <taxon>Menispermaceae</taxon>
        <taxon>Menispermoideae</taxon>
        <taxon>Cissampelideae</taxon>
        <taxon>Stephania</taxon>
    </lineage>
</organism>
<feature type="compositionally biased region" description="Pro residues" evidence="1">
    <location>
        <begin position="137"/>
        <end position="146"/>
    </location>
</feature>
<keyword evidence="4" id="KW-1185">Reference proteome</keyword>
<feature type="compositionally biased region" description="Polar residues" evidence="1">
    <location>
        <begin position="285"/>
        <end position="310"/>
    </location>
</feature>
<evidence type="ECO:0000259" key="2">
    <source>
        <dbReference type="Pfam" id="PF14111"/>
    </source>
</evidence>
<feature type="region of interest" description="Disordered" evidence="1">
    <location>
        <begin position="211"/>
        <end position="251"/>
    </location>
</feature>
<dbReference type="InterPro" id="IPR025558">
    <property type="entry name" value="DUF4283"/>
</dbReference>
<dbReference type="PANTHER" id="PTHR31286">
    <property type="entry name" value="GLYCINE-RICH CELL WALL STRUCTURAL PROTEIN 1.8-LIKE"/>
    <property type="match status" value="1"/>
</dbReference>
<comment type="caution">
    <text evidence="3">The sequence shown here is derived from an EMBL/GenBank/DDBJ whole genome shotgun (WGS) entry which is preliminary data.</text>
</comment>
<reference evidence="3 4" key="1">
    <citation type="submission" date="2024-01" db="EMBL/GenBank/DDBJ databases">
        <title>Genome assemblies of Stephania.</title>
        <authorList>
            <person name="Yang L."/>
        </authorList>
    </citation>
    <scope>NUCLEOTIDE SEQUENCE [LARGE SCALE GENOMIC DNA]</scope>
    <source>
        <strain evidence="3">JXDWG</strain>
        <tissue evidence="3">Leaf</tissue>
    </source>
</reference>
<feature type="region of interest" description="Disordered" evidence="1">
    <location>
        <begin position="134"/>
        <end position="154"/>
    </location>
</feature>
<feature type="domain" description="DUF4283" evidence="2">
    <location>
        <begin position="1"/>
        <end position="49"/>
    </location>
</feature>
<gene>
    <name evidence="3" type="ORF">Scep_026411</name>
</gene>
<proteinExistence type="predicted"/>
<accession>A0AAP0EN96</accession>
<evidence type="ECO:0000313" key="3">
    <source>
        <dbReference type="EMBL" id="KAK9094942.1"/>
    </source>
</evidence>
<dbReference type="Proteomes" id="UP001419268">
    <property type="component" value="Unassembled WGS sequence"/>
</dbReference>
<dbReference type="PANTHER" id="PTHR31286:SF99">
    <property type="entry name" value="DUF4283 DOMAIN-CONTAINING PROTEIN"/>
    <property type="match status" value="1"/>
</dbReference>
<protein>
    <recommendedName>
        <fullName evidence="2">DUF4283 domain-containing protein</fullName>
    </recommendedName>
</protein>
<feature type="region of interest" description="Disordered" evidence="1">
    <location>
        <begin position="265"/>
        <end position="349"/>
    </location>
</feature>
<dbReference type="AlphaFoldDB" id="A0AAP0EN96"/>
<dbReference type="Pfam" id="PF14111">
    <property type="entry name" value="DUF4283"/>
    <property type="match status" value="1"/>
</dbReference>
<dbReference type="EMBL" id="JBBNAG010000011">
    <property type="protein sequence ID" value="KAK9094942.1"/>
    <property type="molecule type" value="Genomic_DNA"/>
</dbReference>
<sequence>MDIIDIGEEHFVAKFEREEDFIRALTEGPWMVINHYVAVSRWVPNFVPGEITISTTQVSVRLPKLPLEYYNEKRLERAGNVLGKFVKADFQTTMAARVDCGNSVLDKLLAECLVPVEKGDGNTISFYKEVSALQTQPHPPCHPPQGPNQKDPDGYSFGPWMIAQRRQRAKPRRQTTQTGFLKTNMDIHANRFEALQCDYTFMHRQGDITDERAQQRQVPNRVLSPAQATTSNRTLPCRRGPQQKAKKVVEKEGVGQLLSVSKQASIALRRPLPPGNRNSPKQKEQQAGPSRTCGLTPQQAHIQLSRQQPTGGADPIQARPTAQVPQSSCTIRLGQPYDTSSRDSTHPPEPGCINMNVDLLPTPDPGDTDPPDPGDHMVEYGTESCTGLEDMEAMEPFVTTMVEDTPIEVFADMDTGRATLYASTSS</sequence>